<evidence type="ECO:0000313" key="3">
    <source>
        <dbReference type="Proteomes" id="UP000255091"/>
    </source>
</evidence>
<name>A0A380DRD8_STAAU</name>
<reference evidence="2 3" key="1">
    <citation type="submission" date="2018-06" db="EMBL/GenBank/DDBJ databases">
        <authorList>
            <consortium name="Pathogen Informatics"/>
            <person name="Doyle S."/>
        </authorList>
    </citation>
    <scope>NUCLEOTIDE SEQUENCE [LARGE SCALE GENOMIC DNA]</scope>
    <source>
        <strain evidence="2 3">NCTC6133</strain>
    </source>
</reference>
<dbReference type="Gene3D" id="1.20.1300.10">
    <property type="entry name" value="Fumarate reductase/succinate dehydrogenase, transmembrane subunit"/>
    <property type="match status" value="1"/>
</dbReference>
<keyword evidence="1" id="KW-0472">Membrane</keyword>
<evidence type="ECO:0000313" key="2">
    <source>
        <dbReference type="EMBL" id="SUK40707.1"/>
    </source>
</evidence>
<feature type="transmembrane region" description="Helical" evidence="1">
    <location>
        <begin position="12"/>
        <end position="32"/>
    </location>
</feature>
<dbReference type="Proteomes" id="UP000255091">
    <property type="component" value="Unassembled WGS sequence"/>
</dbReference>
<gene>
    <name evidence="2" type="primary">sdhC_1</name>
    <name evidence="2" type="ORF">NCTC6133_01380</name>
</gene>
<dbReference type="EMBL" id="UHAP01000001">
    <property type="protein sequence ID" value="SUK40707.1"/>
    <property type="molecule type" value="Genomic_DNA"/>
</dbReference>
<protein>
    <submittedName>
        <fullName evidence="2">Succinate dehydrogenase cytochrome b558 subunit</fullName>
    </submittedName>
</protein>
<keyword evidence="1" id="KW-1133">Transmembrane helix</keyword>
<dbReference type="AlphaFoldDB" id="A0A380DRD8"/>
<evidence type="ECO:0000256" key="1">
    <source>
        <dbReference type="SAM" id="Phobius"/>
    </source>
</evidence>
<proteinExistence type="predicted"/>
<sequence length="55" mass="6389">MAQSKNEFYLRRIHSLLGIIPIGAFLVVHLLVNHQATQGAEALIRHLTLWNHYHF</sequence>
<accession>A0A380DRD8</accession>
<dbReference type="SUPFAM" id="SSF81343">
    <property type="entry name" value="Fumarate reductase respiratory complex transmembrane subunits"/>
    <property type="match status" value="1"/>
</dbReference>
<dbReference type="GO" id="GO:0016020">
    <property type="term" value="C:membrane"/>
    <property type="evidence" value="ECO:0007669"/>
    <property type="project" value="InterPro"/>
</dbReference>
<dbReference type="InterPro" id="IPR034804">
    <property type="entry name" value="SQR/QFR_C/D"/>
</dbReference>
<keyword evidence="1" id="KW-0812">Transmembrane</keyword>
<organism evidence="2 3">
    <name type="scientific">Staphylococcus aureus</name>
    <dbReference type="NCBI Taxonomy" id="1280"/>
    <lineage>
        <taxon>Bacteria</taxon>
        <taxon>Bacillati</taxon>
        <taxon>Bacillota</taxon>
        <taxon>Bacilli</taxon>
        <taxon>Bacillales</taxon>
        <taxon>Staphylococcaceae</taxon>
        <taxon>Staphylococcus</taxon>
    </lineage>
</organism>